<protein>
    <submittedName>
        <fullName evidence="1">Uncharacterized protein</fullName>
    </submittedName>
</protein>
<organism evidence="1 2">
    <name type="scientific">Steinernema hermaphroditum</name>
    <dbReference type="NCBI Taxonomy" id="289476"/>
    <lineage>
        <taxon>Eukaryota</taxon>
        <taxon>Metazoa</taxon>
        <taxon>Ecdysozoa</taxon>
        <taxon>Nematoda</taxon>
        <taxon>Chromadorea</taxon>
        <taxon>Rhabditida</taxon>
        <taxon>Tylenchina</taxon>
        <taxon>Panagrolaimomorpha</taxon>
        <taxon>Strongyloidoidea</taxon>
        <taxon>Steinernematidae</taxon>
        <taxon>Steinernema</taxon>
    </lineage>
</organism>
<dbReference type="EMBL" id="JAUCMV010000003">
    <property type="protein sequence ID" value="KAK0412052.1"/>
    <property type="molecule type" value="Genomic_DNA"/>
</dbReference>
<proteinExistence type="predicted"/>
<comment type="caution">
    <text evidence="1">The sequence shown here is derived from an EMBL/GenBank/DDBJ whole genome shotgun (WGS) entry which is preliminary data.</text>
</comment>
<sequence length="251" mass="28491">MVPFRPTLAETHFLCRRTAATIRGDAEADDQLADPTWPMKEWEIIQRMVRSLPKCKKCSLPLILEDAVLPHKVTCNMTKLERKETLYGCAVECKMKCANCGPYTGTLLLFHSVLYNDIKDMYFEYVSKMTITCSSCKKKLFADCSFYCKICSPIPDKHTNALCDKCAIYKHPSKDHYLLAFPFEESVCESEGLRAIMDIMSKNFAATDYRIEEIKFPSGKTTEKVVYAAVIEVNKDKINTPSGEQDTQASV</sequence>
<evidence type="ECO:0000313" key="2">
    <source>
        <dbReference type="Proteomes" id="UP001175271"/>
    </source>
</evidence>
<name>A0AA39LWC7_9BILA</name>
<dbReference type="Proteomes" id="UP001175271">
    <property type="component" value="Unassembled WGS sequence"/>
</dbReference>
<evidence type="ECO:0000313" key="1">
    <source>
        <dbReference type="EMBL" id="KAK0412052.1"/>
    </source>
</evidence>
<accession>A0AA39LWC7</accession>
<keyword evidence="2" id="KW-1185">Reference proteome</keyword>
<gene>
    <name evidence="1" type="ORF">QR680_006009</name>
</gene>
<dbReference type="AlphaFoldDB" id="A0AA39LWC7"/>
<reference evidence="1" key="1">
    <citation type="submission" date="2023-06" db="EMBL/GenBank/DDBJ databases">
        <title>Genomic analysis of the entomopathogenic nematode Steinernema hermaphroditum.</title>
        <authorList>
            <person name="Schwarz E.M."/>
            <person name="Heppert J.K."/>
            <person name="Baniya A."/>
            <person name="Schwartz H.T."/>
            <person name="Tan C.-H."/>
            <person name="Antoshechkin I."/>
            <person name="Sternberg P.W."/>
            <person name="Goodrich-Blair H."/>
            <person name="Dillman A.R."/>
        </authorList>
    </citation>
    <scope>NUCLEOTIDE SEQUENCE</scope>
    <source>
        <strain evidence="1">PS9179</strain>
        <tissue evidence="1">Whole animal</tissue>
    </source>
</reference>